<evidence type="ECO:0000256" key="2">
    <source>
        <dbReference type="ARBA" id="ARBA00022771"/>
    </source>
</evidence>
<keyword evidence="2 4" id="KW-0863">Zinc-finger</keyword>
<dbReference type="InterPro" id="IPR049899">
    <property type="entry name" value="Znf_C2HC_C3H"/>
</dbReference>
<evidence type="ECO:0000313" key="8">
    <source>
        <dbReference type="Proteomes" id="UP000324800"/>
    </source>
</evidence>
<feature type="compositionally biased region" description="Low complexity" evidence="5">
    <location>
        <begin position="201"/>
        <end position="210"/>
    </location>
</feature>
<feature type="region of interest" description="Disordered" evidence="5">
    <location>
        <begin position="55"/>
        <end position="220"/>
    </location>
</feature>
<accession>A0A5J4XA68</accession>
<evidence type="ECO:0000256" key="3">
    <source>
        <dbReference type="ARBA" id="ARBA00022833"/>
    </source>
</evidence>
<reference evidence="7 8" key="1">
    <citation type="submission" date="2019-03" db="EMBL/GenBank/DDBJ databases">
        <title>Single cell metagenomics reveals metabolic interactions within the superorganism composed of flagellate Streblomastix strix and complex community of Bacteroidetes bacteria on its surface.</title>
        <authorList>
            <person name="Treitli S.C."/>
            <person name="Kolisko M."/>
            <person name="Husnik F."/>
            <person name="Keeling P."/>
            <person name="Hampl V."/>
        </authorList>
    </citation>
    <scope>NUCLEOTIDE SEQUENCE [LARGE SCALE GENOMIC DNA]</scope>
    <source>
        <strain evidence="7">ST1C</strain>
    </source>
</reference>
<feature type="compositionally biased region" description="Basic and acidic residues" evidence="5">
    <location>
        <begin position="55"/>
        <end position="68"/>
    </location>
</feature>
<evidence type="ECO:0000256" key="5">
    <source>
        <dbReference type="SAM" id="MobiDB-lite"/>
    </source>
</evidence>
<evidence type="ECO:0000259" key="6">
    <source>
        <dbReference type="PROSITE" id="PS52027"/>
    </source>
</evidence>
<feature type="compositionally biased region" description="Polar residues" evidence="5">
    <location>
        <begin position="73"/>
        <end position="85"/>
    </location>
</feature>
<dbReference type="EMBL" id="SNRW01000019">
    <property type="protein sequence ID" value="KAA6404211.1"/>
    <property type="molecule type" value="Genomic_DNA"/>
</dbReference>
<feature type="domain" description="C2HC/C3H-type" evidence="6">
    <location>
        <begin position="28"/>
        <end position="57"/>
    </location>
</feature>
<evidence type="ECO:0000256" key="1">
    <source>
        <dbReference type="ARBA" id="ARBA00022723"/>
    </source>
</evidence>
<name>A0A5J4XA68_9EUKA</name>
<comment type="caution">
    <text evidence="7">The sequence shown here is derived from an EMBL/GenBank/DDBJ whole genome shotgun (WGS) entry which is preliminary data.</text>
</comment>
<dbReference type="Gene3D" id="3.30.160.60">
    <property type="entry name" value="Classic Zinc Finger"/>
    <property type="match status" value="1"/>
</dbReference>
<dbReference type="PROSITE" id="PS52027">
    <property type="entry name" value="ZF_C2HC_C3H"/>
    <property type="match status" value="1"/>
</dbReference>
<sequence length="220" mass="25398">MESDDEETTLLDNQNQIKSRFGGISSIELIPCSYCNRKFRRERIAVHQEICKNNAQREKERKENELALRRKNWSPQRKPLQSQPTIDEGDQFFSSSLRREYEPSPQRVQRSLSSTRAPSVGTRDLQEKGKSIFADDLQDLSGSRRIRRKKKSGQSDSTTRSLRSLDESSYDESFDPLDNTQDEQLDELMNVEEEDEEEGSKTSSSTGATSCITFRLTETW</sequence>
<keyword evidence="1" id="KW-0479">Metal-binding</keyword>
<keyword evidence="3" id="KW-0862">Zinc</keyword>
<dbReference type="Pfam" id="PF13913">
    <property type="entry name" value="zf-C2HC_2"/>
    <property type="match status" value="1"/>
</dbReference>
<feature type="compositionally biased region" description="Polar residues" evidence="5">
    <location>
        <begin position="106"/>
        <end position="117"/>
    </location>
</feature>
<proteinExistence type="predicted"/>
<dbReference type="GO" id="GO:0008270">
    <property type="term" value="F:zinc ion binding"/>
    <property type="evidence" value="ECO:0007669"/>
    <property type="project" value="UniProtKB-KW"/>
</dbReference>
<gene>
    <name evidence="7" type="ORF">EZS28_000255</name>
</gene>
<dbReference type="OrthoDB" id="10255185at2759"/>
<evidence type="ECO:0000256" key="4">
    <source>
        <dbReference type="PROSITE-ProRule" id="PRU01371"/>
    </source>
</evidence>
<organism evidence="7 8">
    <name type="scientific">Streblomastix strix</name>
    <dbReference type="NCBI Taxonomy" id="222440"/>
    <lineage>
        <taxon>Eukaryota</taxon>
        <taxon>Metamonada</taxon>
        <taxon>Preaxostyla</taxon>
        <taxon>Oxymonadida</taxon>
        <taxon>Streblomastigidae</taxon>
        <taxon>Streblomastix</taxon>
    </lineage>
</organism>
<dbReference type="AlphaFoldDB" id="A0A5J4XA68"/>
<feature type="compositionally biased region" description="Acidic residues" evidence="5">
    <location>
        <begin position="168"/>
        <end position="198"/>
    </location>
</feature>
<evidence type="ECO:0000313" key="7">
    <source>
        <dbReference type="EMBL" id="KAA6404211.1"/>
    </source>
</evidence>
<dbReference type="Proteomes" id="UP000324800">
    <property type="component" value="Unassembled WGS sequence"/>
</dbReference>
<protein>
    <recommendedName>
        <fullName evidence="6">C2HC/C3H-type domain-containing protein</fullName>
    </recommendedName>
</protein>